<evidence type="ECO:0000313" key="1">
    <source>
        <dbReference type="Proteomes" id="UP000887565"/>
    </source>
</evidence>
<reference evidence="2" key="1">
    <citation type="submission" date="2022-11" db="UniProtKB">
        <authorList>
            <consortium name="WormBaseParasite"/>
        </authorList>
    </citation>
    <scope>IDENTIFICATION</scope>
</reference>
<protein>
    <submittedName>
        <fullName evidence="2">Uncharacterized protein</fullName>
    </submittedName>
</protein>
<name>A0A915HN60_ROMCU</name>
<organism evidence="1 2">
    <name type="scientific">Romanomermis culicivorax</name>
    <name type="common">Nematode worm</name>
    <dbReference type="NCBI Taxonomy" id="13658"/>
    <lineage>
        <taxon>Eukaryota</taxon>
        <taxon>Metazoa</taxon>
        <taxon>Ecdysozoa</taxon>
        <taxon>Nematoda</taxon>
        <taxon>Enoplea</taxon>
        <taxon>Dorylaimia</taxon>
        <taxon>Mermithida</taxon>
        <taxon>Mermithoidea</taxon>
        <taxon>Mermithidae</taxon>
        <taxon>Romanomermis</taxon>
    </lineage>
</organism>
<evidence type="ECO:0000313" key="2">
    <source>
        <dbReference type="WBParaSite" id="nRc.2.0.1.t03383-RA"/>
    </source>
</evidence>
<proteinExistence type="predicted"/>
<accession>A0A915HN60</accession>
<sequence>MTGSKVAPPESNFYANFLLEMQYLCKFLLQGDIYAKIFWCKKFTPCKTSINSSIEESSRKMTSALNILYSCKIICTIFSSILVRGTLKKIFLAGISTKFDQKLKKCFFRQQNFTQKLNFRPVIINDARYASQRRKFVSGGDAFRFSQHGQNGRFSDGWKTDQSDPGVAATHNVETFAFGARFGSGFEQLLTREK</sequence>
<dbReference type="Proteomes" id="UP000887565">
    <property type="component" value="Unplaced"/>
</dbReference>
<dbReference type="AlphaFoldDB" id="A0A915HN60"/>
<keyword evidence="1" id="KW-1185">Reference proteome</keyword>
<dbReference type="WBParaSite" id="nRc.2.0.1.t03383-RA">
    <property type="protein sequence ID" value="nRc.2.0.1.t03383-RA"/>
    <property type="gene ID" value="nRc.2.0.1.g03383"/>
</dbReference>